<dbReference type="InterPro" id="IPR008727">
    <property type="entry name" value="PAAR_motif"/>
</dbReference>
<evidence type="ECO:0000256" key="1">
    <source>
        <dbReference type="SAM" id="MobiDB-lite"/>
    </source>
</evidence>
<comment type="caution">
    <text evidence="3">The sequence shown here is derived from an EMBL/GenBank/DDBJ whole genome shotgun (WGS) entry which is preliminary data.</text>
</comment>
<gene>
    <name evidence="3" type="ORF">VIBNISOn1_680006</name>
</gene>
<dbReference type="RefSeq" id="WP_022602990.1">
    <property type="nucleotide sequence ID" value="NZ_LK391965.1"/>
</dbReference>
<feature type="region of interest" description="Disordered" evidence="1">
    <location>
        <begin position="1"/>
        <end position="38"/>
    </location>
</feature>
<dbReference type="AlphaFoldDB" id="A0AAV2VX05"/>
<dbReference type="InterPro" id="IPR002477">
    <property type="entry name" value="Peptidoglycan-bd-like"/>
</dbReference>
<feature type="compositionally biased region" description="Basic and acidic residues" evidence="1">
    <location>
        <begin position="9"/>
        <end position="19"/>
    </location>
</feature>
<organism evidence="3 4">
    <name type="scientific">Vibrio nigripulchritudo SOn1</name>
    <dbReference type="NCBI Taxonomy" id="1238450"/>
    <lineage>
        <taxon>Bacteria</taxon>
        <taxon>Pseudomonadati</taxon>
        <taxon>Pseudomonadota</taxon>
        <taxon>Gammaproteobacteria</taxon>
        <taxon>Vibrionales</taxon>
        <taxon>Vibrionaceae</taxon>
        <taxon>Vibrio</taxon>
    </lineage>
</organism>
<feature type="compositionally biased region" description="Low complexity" evidence="1">
    <location>
        <begin position="117"/>
        <end position="131"/>
    </location>
</feature>
<dbReference type="InterPro" id="IPR036366">
    <property type="entry name" value="PGBDSf"/>
</dbReference>
<accession>A0AAV2VX05</accession>
<evidence type="ECO:0000259" key="2">
    <source>
        <dbReference type="Pfam" id="PF01471"/>
    </source>
</evidence>
<feature type="compositionally biased region" description="Low complexity" evidence="1">
    <location>
        <begin position="24"/>
        <end position="35"/>
    </location>
</feature>
<evidence type="ECO:0000313" key="3">
    <source>
        <dbReference type="EMBL" id="CCO48876.1"/>
    </source>
</evidence>
<reference evidence="3 4" key="1">
    <citation type="journal article" date="2013" name="ISME J.">
        <title>Comparative genomics of pathogenic lineages of Vibrio nigripulchritudo identifies virulence-associated traits.</title>
        <authorList>
            <person name="Goudenege D."/>
            <person name="Labreuche Y."/>
            <person name="Krin E."/>
            <person name="Ansquer D."/>
            <person name="Mangenot S."/>
            <person name="Calteau A."/>
            <person name="Medigue C."/>
            <person name="Mazel D."/>
            <person name="Polz M.F."/>
            <person name="Le Roux F."/>
        </authorList>
    </citation>
    <scope>NUCLEOTIDE SEQUENCE [LARGE SCALE GENOMIC DNA]</scope>
    <source>
        <strain evidence="3 4">SOn1</strain>
    </source>
</reference>
<dbReference type="EMBL" id="CAOF01000162">
    <property type="protein sequence ID" value="CCO48876.1"/>
    <property type="molecule type" value="Genomic_DNA"/>
</dbReference>
<dbReference type="Gene3D" id="1.10.101.10">
    <property type="entry name" value="PGBD-like superfamily/PGBD"/>
    <property type="match status" value="1"/>
</dbReference>
<dbReference type="Pfam" id="PF01471">
    <property type="entry name" value="PG_binding_1"/>
    <property type="match status" value="1"/>
</dbReference>
<feature type="region of interest" description="Disordered" evidence="1">
    <location>
        <begin position="144"/>
        <end position="171"/>
    </location>
</feature>
<dbReference type="Gene3D" id="2.60.200.60">
    <property type="match status" value="2"/>
</dbReference>
<dbReference type="Pfam" id="PF05488">
    <property type="entry name" value="PAAR_motif"/>
    <property type="match status" value="1"/>
</dbReference>
<evidence type="ECO:0000313" key="4">
    <source>
        <dbReference type="Proteomes" id="UP000018211"/>
    </source>
</evidence>
<dbReference type="SUPFAM" id="SSF47090">
    <property type="entry name" value="PGBD-like"/>
    <property type="match status" value="1"/>
</dbReference>
<dbReference type="CDD" id="cd14738">
    <property type="entry name" value="PAAR_2"/>
    <property type="match status" value="1"/>
</dbReference>
<feature type="compositionally biased region" description="Polar residues" evidence="1">
    <location>
        <begin position="144"/>
        <end position="165"/>
    </location>
</feature>
<feature type="region of interest" description="Disordered" evidence="1">
    <location>
        <begin position="95"/>
        <end position="131"/>
    </location>
</feature>
<feature type="domain" description="Peptidoglycan binding-like" evidence="2">
    <location>
        <begin position="254"/>
        <end position="303"/>
    </location>
</feature>
<feature type="compositionally biased region" description="Low complexity" evidence="1">
    <location>
        <begin position="98"/>
        <end position="110"/>
    </location>
</feature>
<name>A0AAV2VX05_9VIBR</name>
<dbReference type="Proteomes" id="UP000018211">
    <property type="component" value="Unassembled WGS sequence"/>
</dbReference>
<protein>
    <recommendedName>
        <fullName evidence="2">Peptidoglycan binding-like domain-containing protein</fullName>
    </recommendedName>
</protein>
<proteinExistence type="predicted"/>
<sequence length="310" mass="32258">MGKPAARVGDSHSCPDKTGKIPHVGGPVSSGSGNVFIGGMPAARQGDSMVCVGPPDSISGGSGSVFINGKPAARMGDGSSHGGVIVSGFPTVLIGDQGSSSSGNSSSPSSSKKHSSPDSSSNEAPSSSSWTSVSTLVTQGVNESISLDNIPKTSTSNINTENQANTEEEKTPGIGLAMKDQNGYVYANKKVVIESGSSAVDAQTNHSGVLDLEEFKDEKEVTIKFWLNEEDEENFDVYKVSIKTLKPLSDTTGVQQRLANQGMASGNSDGQLGSKTQSDIKNLQFIQGLPLTGSVDDETEKWLEKNEKLS</sequence>
<dbReference type="InterPro" id="IPR036365">
    <property type="entry name" value="PGBD-like_sf"/>
</dbReference>